<keyword evidence="1" id="KW-0472">Membrane</keyword>
<evidence type="ECO:0000313" key="2">
    <source>
        <dbReference type="EMBL" id="KAG8512614.1"/>
    </source>
</evidence>
<proteinExistence type="predicted"/>
<protein>
    <submittedName>
        <fullName evidence="2">Uncharacterized protein</fullName>
    </submittedName>
</protein>
<keyword evidence="3" id="KW-1185">Reference proteome</keyword>
<accession>A0A8J6AJG4</accession>
<keyword evidence="1" id="KW-0812">Transmembrane</keyword>
<evidence type="ECO:0000256" key="1">
    <source>
        <dbReference type="SAM" id="Phobius"/>
    </source>
</evidence>
<dbReference type="EMBL" id="JAGFMF010011792">
    <property type="protein sequence ID" value="KAG8512614.1"/>
    <property type="molecule type" value="Genomic_DNA"/>
</dbReference>
<keyword evidence="1" id="KW-1133">Transmembrane helix</keyword>
<dbReference type="AlphaFoldDB" id="A0A8J6AJG4"/>
<name>A0A8J6AJG4_GALPY</name>
<sequence length="81" mass="8751">MLGGLQASPQDCSGVLRAYGALCDSIAITYGKRTSSILFLAFWVASYLCCSVTHWSALSVPMHLSTMIEMKNYSQALTGLL</sequence>
<gene>
    <name evidence="2" type="ORF">J0S82_014438</name>
</gene>
<feature type="transmembrane region" description="Helical" evidence="1">
    <location>
        <begin position="37"/>
        <end position="57"/>
    </location>
</feature>
<reference evidence="2" key="1">
    <citation type="journal article" date="2021" name="Evol. Appl.">
        <title>The genome of the Pyrenean desman and the effects of bottlenecks and inbreeding on the genomic landscape of an endangered species.</title>
        <authorList>
            <person name="Escoda L."/>
            <person name="Castresana J."/>
        </authorList>
    </citation>
    <scope>NUCLEOTIDE SEQUENCE</scope>
    <source>
        <strain evidence="2">IBE-C5619</strain>
    </source>
</reference>
<organism evidence="2 3">
    <name type="scientific">Galemys pyrenaicus</name>
    <name type="common">Iberian desman</name>
    <name type="synonym">Pyrenean desman</name>
    <dbReference type="NCBI Taxonomy" id="202257"/>
    <lineage>
        <taxon>Eukaryota</taxon>
        <taxon>Metazoa</taxon>
        <taxon>Chordata</taxon>
        <taxon>Craniata</taxon>
        <taxon>Vertebrata</taxon>
        <taxon>Euteleostomi</taxon>
        <taxon>Mammalia</taxon>
        <taxon>Eutheria</taxon>
        <taxon>Laurasiatheria</taxon>
        <taxon>Eulipotyphla</taxon>
        <taxon>Talpidae</taxon>
        <taxon>Galemys</taxon>
    </lineage>
</organism>
<comment type="caution">
    <text evidence="2">The sequence shown here is derived from an EMBL/GenBank/DDBJ whole genome shotgun (WGS) entry which is preliminary data.</text>
</comment>
<evidence type="ECO:0000313" key="3">
    <source>
        <dbReference type="Proteomes" id="UP000700334"/>
    </source>
</evidence>
<dbReference type="Proteomes" id="UP000700334">
    <property type="component" value="Unassembled WGS sequence"/>
</dbReference>
<feature type="non-terminal residue" evidence="2">
    <location>
        <position position="1"/>
    </location>
</feature>